<keyword evidence="2 3" id="KW-0802">TPR repeat</keyword>
<dbReference type="SMART" id="SM00028">
    <property type="entry name" value="TPR"/>
    <property type="match status" value="3"/>
</dbReference>
<evidence type="ECO:0000256" key="1">
    <source>
        <dbReference type="ARBA" id="ARBA00022737"/>
    </source>
</evidence>
<keyword evidence="1" id="KW-0677">Repeat</keyword>
<dbReference type="Pfam" id="PF13432">
    <property type="entry name" value="TPR_16"/>
    <property type="match status" value="1"/>
</dbReference>
<dbReference type="SUPFAM" id="SSF48452">
    <property type="entry name" value="TPR-like"/>
    <property type="match status" value="1"/>
</dbReference>
<dbReference type="OrthoDB" id="955869at2"/>
<dbReference type="RefSeq" id="WP_142944020.1">
    <property type="nucleotide sequence ID" value="NZ_VIKR01000006.1"/>
</dbReference>
<comment type="caution">
    <text evidence="4">The sequence shown here is derived from an EMBL/GenBank/DDBJ whole genome shotgun (WGS) entry which is preliminary data.</text>
</comment>
<feature type="repeat" description="TPR" evidence="3">
    <location>
        <begin position="158"/>
        <end position="191"/>
    </location>
</feature>
<feature type="repeat" description="TPR" evidence="3">
    <location>
        <begin position="69"/>
        <end position="102"/>
    </location>
</feature>
<gene>
    <name evidence="4" type="ORF">FLL45_20950</name>
</gene>
<organism evidence="4 5">
    <name type="scientific">Aliikangiella marina</name>
    <dbReference type="NCBI Taxonomy" id="1712262"/>
    <lineage>
        <taxon>Bacteria</taxon>
        <taxon>Pseudomonadati</taxon>
        <taxon>Pseudomonadota</taxon>
        <taxon>Gammaproteobacteria</taxon>
        <taxon>Oceanospirillales</taxon>
        <taxon>Pleioneaceae</taxon>
        <taxon>Aliikangiella</taxon>
    </lineage>
</organism>
<accession>A0A545T320</accession>
<proteinExistence type="predicted"/>
<dbReference type="PANTHER" id="PTHR44858">
    <property type="entry name" value="TETRATRICOPEPTIDE REPEAT PROTEIN 6"/>
    <property type="match status" value="1"/>
</dbReference>
<dbReference type="InterPro" id="IPR019734">
    <property type="entry name" value="TPR_rpt"/>
</dbReference>
<dbReference type="InterPro" id="IPR050498">
    <property type="entry name" value="Ycf3"/>
</dbReference>
<protein>
    <recommendedName>
        <fullName evidence="6">Tetratricopeptide repeat protein</fullName>
    </recommendedName>
</protein>
<dbReference type="AlphaFoldDB" id="A0A545T320"/>
<dbReference type="InterPro" id="IPR011990">
    <property type="entry name" value="TPR-like_helical_dom_sf"/>
</dbReference>
<name>A0A545T320_9GAMM</name>
<dbReference type="Gene3D" id="1.25.40.10">
    <property type="entry name" value="Tetratricopeptide repeat domain"/>
    <property type="match status" value="1"/>
</dbReference>
<dbReference type="Proteomes" id="UP000317839">
    <property type="component" value="Unassembled WGS sequence"/>
</dbReference>
<reference evidence="4 5" key="1">
    <citation type="submission" date="2019-06" db="EMBL/GenBank/DDBJ databases">
        <title>Draft genome of Aliikangiella marina GYP-15.</title>
        <authorList>
            <person name="Wang G."/>
        </authorList>
    </citation>
    <scope>NUCLEOTIDE SEQUENCE [LARGE SCALE GENOMIC DNA]</scope>
    <source>
        <strain evidence="4 5">GYP-15</strain>
    </source>
</reference>
<dbReference type="Pfam" id="PF13181">
    <property type="entry name" value="TPR_8"/>
    <property type="match status" value="1"/>
</dbReference>
<dbReference type="PROSITE" id="PS50005">
    <property type="entry name" value="TPR"/>
    <property type="match status" value="3"/>
</dbReference>
<evidence type="ECO:0000313" key="4">
    <source>
        <dbReference type="EMBL" id="TQV71621.1"/>
    </source>
</evidence>
<evidence type="ECO:0000313" key="5">
    <source>
        <dbReference type="Proteomes" id="UP000317839"/>
    </source>
</evidence>
<dbReference type="EMBL" id="VIKR01000006">
    <property type="protein sequence ID" value="TQV71621.1"/>
    <property type="molecule type" value="Genomic_DNA"/>
</dbReference>
<evidence type="ECO:0008006" key="6">
    <source>
        <dbReference type="Google" id="ProtNLM"/>
    </source>
</evidence>
<evidence type="ECO:0000256" key="2">
    <source>
        <dbReference type="ARBA" id="ARBA00022803"/>
    </source>
</evidence>
<sequence length="309" mass="35186">MKYQVTLFVPLIFLWLATKALAVEVQSIQGQSLLGSPLLAKPLDHQRQAKQINDYQGALKRYQSDPNNANALIWLGRRVAYLGDFQAAIKIFSEGIEKHPTDARFYRHRGHRFISTRQFDKAIKDFEVAVKLIDGKDDVIEPDGIPNAQNIPVSSLHSNIWYHLGLSYYLKNDLNRAANAFEQCLQTIQNNDNLVSASHWAYMIARESNNIDKANAILKKVDKKTEVIENTAYLNLLLFYKNQISETELLGPKGDQPAVSEAIMYGLGNWYLYNGYERKAYQIFEKSLNEGNWAAFGNIAAEAKLSRRQ</sequence>
<dbReference type="PANTHER" id="PTHR44858:SF1">
    <property type="entry name" value="UDP-N-ACETYLGLUCOSAMINE--PEPTIDE N-ACETYLGLUCOSAMINYLTRANSFERASE SPINDLY-RELATED"/>
    <property type="match status" value="1"/>
</dbReference>
<feature type="repeat" description="TPR" evidence="3">
    <location>
        <begin position="103"/>
        <end position="136"/>
    </location>
</feature>
<keyword evidence="5" id="KW-1185">Reference proteome</keyword>
<evidence type="ECO:0000256" key="3">
    <source>
        <dbReference type="PROSITE-ProRule" id="PRU00339"/>
    </source>
</evidence>